<dbReference type="Gene3D" id="3.30.1380.10">
    <property type="match status" value="1"/>
</dbReference>
<dbReference type="AlphaFoldDB" id="A0A1Q2CWG6"/>
<protein>
    <recommendedName>
        <fullName evidence="3">Peptidase M15C domain-containing protein</fullName>
    </recommendedName>
</protein>
<dbReference type="InterPro" id="IPR009045">
    <property type="entry name" value="Zn_M74/Hedgehog-like"/>
</dbReference>
<evidence type="ECO:0000259" key="3">
    <source>
        <dbReference type="Pfam" id="PF13539"/>
    </source>
</evidence>
<proteinExistence type="predicted"/>
<name>A0A1Q2CWG6_9ACTN</name>
<dbReference type="InterPro" id="IPR039561">
    <property type="entry name" value="Peptidase_M15C"/>
</dbReference>
<dbReference type="PANTHER" id="PTHR48184">
    <property type="entry name" value="RICIN B-TYPE LECTIN DOMAIN-CONTAINING PROTEIN"/>
    <property type="match status" value="1"/>
</dbReference>
<feature type="chain" id="PRO_5012207883" description="Peptidase M15C domain-containing protein" evidence="2">
    <location>
        <begin position="31"/>
        <end position="650"/>
    </location>
</feature>
<dbReference type="PANTHER" id="PTHR48184:SF1">
    <property type="entry name" value="MEMBRANE-ASSOCIATED PROTEIN"/>
    <property type="match status" value="1"/>
</dbReference>
<evidence type="ECO:0000313" key="4">
    <source>
        <dbReference type="EMBL" id="AQP50463.1"/>
    </source>
</evidence>
<dbReference type="GO" id="GO:0008233">
    <property type="term" value="F:peptidase activity"/>
    <property type="evidence" value="ECO:0007669"/>
    <property type="project" value="InterPro"/>
</dbReference>
<dbReference type="Pfam" id="PF13539">
    <property type="entry name" value="Peptidase_M15_4"/>
    <property type="match status" value="1"/>
</dbReference>
<organism evidence="4 5">
    <name type="scientific">Tessaracoccus flavescens</name>
    <dbReference type="NCBI Taxonomy" id="399497"/>
    <lineage>
        <taxon>Bacteria</taxon>
        <taxon>Bacillati</taxon>
        <taxon>Actinomycetota</taxon>
        <taxon>Actinomycetes</taxon>
        <taxon>Propionibacteriales</taxon>
        <taxon>Propionibacteriaceae</taxon>
        <taxon>Tessaracoccus</taxon>
    </lineage>
</organism>
<gene>
    <name evidence="4" type="ORF">BW733_06095</name>
</gene>
<reference evidence="4 5" key="1">
    <citation type="journal article" date="2008" name="Int. J. Syst. Evol. Microbiol.">
        <title>Tessaracoccus flavescens sp. nov., isolated from marine sediment.</title>
        <authorList>
            <person name="Lee D.W."/>
            <person name="Lee S.D."/>
        </authorList>
    </citation>
    <scope>NUCLEOTIDE SEQUENCE [LARGE SCALE GENOMIC DNA]</scope>
    <source>
        <strain evidence="4 5">SST-39T</strain>
    </source>
</reference>
<dbReference type="RefSeq" id="WP_077348844.1">
    <property type="nucleotide sequence ID" value="NZ_CP019607.1"/>
</dbReference>
<feature type="signal peptide" evidence="2">
    <location>
        <begin position="1"/>
        <end position="30"/>
    </location>
</feature>
<accession>A0A1Q2CWG6</accession>
<sequence>MNRRRIIGILIGTALIAGLFTHSPAQPAQALDVYTTPGTHHVNGRVWRTTCEKYSSTVERCRTEIQATTITYSRGRYVEKFGWTFNNLTYKPSRRAQWTSNVLATPGEHVSGGRRWKTECDSAWTGRNACRSSILTTTYRRSGNGYAQGSTWVFNNIVHFSDSSPTTFCVPGGSASAGVAAMPANDDIVVPGEEPTPTPRHSPEATAAPDDPTPAPSLSPSPSPSPSQSPSPSPSQGSSPETPTPSPKPDPTVTESPTPSPSLTAPVTQSEPRPLSVEPAAATVTLGRIQHPDHPVGVLYDRLGAFRVEGSAAGATQVKVELIDATGKVRSSATVVVASSGAFAASLKGGFAGKATVKATAANATASRAVELRKAGITQSTPTRIDPLTTSKVTGTLTPGIGNVLVTAYVSTSSGWVAAGSARTASDGDYSIPFAYGKGTLGTWQVRTCATLTWGPTIPAAASSGVTRARIANPVITNTTAAEVASTYRSGCPVGPSGLSTIRINQQSMDGRVYRGEIIVRRGRASDVAQVFAKTFEGGFPVFQMTNPNAFGGDDIKSMAANNTSAFNCRKVVGNPYALSPHSYGYAVDVNPWQNPYRDPQGRWHPSTQHVSRTPVVPGMLTTGSVPVREFKARGWEWFSGWDWHHFEKK</sequence>
<dbReference type="EMBL" id="CP019607">
    <property type="protein sequence ID" value="AQP50463.1"/>
    <property type="molecule type" value="Genomic_DNA"/>
</dbReference>
<dbReference type="STRING" id="399497.BW733_06095"/>
<feature type="domain" description="Peptidase M15C" evidence="3">
    <location>
        <begin position="578"/>
        <end position="648"/>
    </location>
</feature>
<evidence type="ECO:0000256" key="2">
    <source>
        <dbReference type="SAM" id="SignalP"/>
    </source>
</evidence>
<feature type="compositionally biased region" description="Pro residues" evidence="1">
    <location>
        <begin position="211"/>
        <end position="233"/>
    </location>
</feature>
<feature type="compositionally biased region" description="Low complexity" evidence="1">
    <location>
        <begin position="251"/>
        <end position="268"/>
    </location>
</feature>
<keyword evidence="5" id="KW-1185">Reference proteome</keyword>
<evidence type="ECO:0000256" key="1">
    <source>
        <dbReference type="SAM" id="MobiDB-lite"/>
    </source>
</evidence>
<feature type="region of interest" description="Disordered" evidence="1">
    <location>
        <begin position="187"/>
        <end position="275"/>
    </location>
</feature>
<evidence type="ECO:0000313" key="5">
    <source>
        <dbReference type="Proteomes" id="UP000188235"/>
    </source>
</evidence>
<dbReference type="Proteomes" id="UP000188235">
    <property type="component" value="Chromosome"/>
</dbReference>
<dbReference type="SUPFAM" id="SSF55166">
    <property type="entry name" value="Hedgehog/DD-peptidase"/>
    <property type="match status" value="1"/>
</dbReference>
<keyword evidence="2" id="KW-0732">Signal</keyword>
<dbReference type="KEGG" id="tfa:BW733_06095"/>
<dbReference type="OrthoDB" id="9799970at2"/>